<evidence type="ECO:0000313" key="1">
    <source>
        <dbReference type="EMBL" id="MBS3652602.1"/>
    </source>
</evidence>
<dbReference type="AlphaFoldDB" id="A0A942ECE1"/>
<dbReference type="Proteomes" id="UP000680348">
    <property type="component" value="Unassembled WGS sequence"/>
</dbReference>
<accession>A0A942ECE1</accession>
<protein>
    <submittedName>
        <fullName evidence="1">Uncharacterized protein</fullName>
    </submittedName>
</protein>
<reference evidence="1" key="1">
    <citation type="submission" date="2021-04" db="EMBL/GenBank/DDBJ databases">
        <title>Pseudaminobacter soli sp. nov., isolated from paddy soil contaminated by heavy metals.</title>
        <authorList>
            <person name="Zhang K."/>
        </authorList>
    </citation>
    <scope>NUCLEOTIDE SEQUENCE</scope>
    <source>
        <strain evidence="1">19-2017</strain>
    </source>
</reference>
<dbReference type="EMBL" id="JAGWCR010000035">
    <property type="protein sequence ID" value="MBS3652602.1"/>
    <property type="molecule type" value="Genomic_DNA"/>
</dbReference>
<dbReference type="InterPro" id="IPR026988">
    <property type="entry name" value="YaaC-like"/>
</dbReference>
<sequence>MRKQGLDTAEIYWNQTRNFFEAAKDLPTESAPLPLYYAFLNATKTLLEAKGVVYNPYHGIQGFDMRTPANGRIRLDNEGLKIKGGGVLPALIGYFGETETTTKYNLGEILSNLAFIHRAYAVSYSAREMFLSIGNPRYVRAGPGQARFEADLPSEHCHGQTVRTFPAAFRIRELTEAEWEDTLFESGYVIETVGTFPWSGARRPSNADMASLCAFHRRLRLDINYISGARPNWYLKRTLANTSRIQRNNLTLMFMAMHRVSEIARYKPVELNRVLAGSKNWLIYEFVEAARNQFIDEIAAEITGFEISPAAVRQGMF</sequence>
<dbReference type="Pfam" id="PF14175">
    <property type="entry name" value="YaaC"/>
    <property type="match status" value="1"/>
</dbReference>
<comment type="caution">
    <text evidence="1">The sequence shown here is derived from an EMBL/GenBank/DDBJ whole genome shotgun (WGS) entry which is preliminary data.</text>
</comment>
<organism evidence="1 2">
    <name type="scientific">Pseudaminobacter soli</name>
    <name type="common">ex Zhang et al. 2022</name>
    <dbReference type="NCBI Taxonomy" id="2831468"/>
    <lineage>
        <taxon>Bacteria</taxon>
        <taxon>Pseudomonadati</taxon>
        <taxon>Pseudomonadota</taxon>
        <taxon>Alphaproteobacteria</taxon>
        <taxon>Hyphomicrobiales</taxon>
        <taxon>Phyllobacteriaceae</taxon>
        <taxon>Pseudaminobacter</taxon>
    </lineage>
</organism>
<name>A0A942ECE1_9HYPH</name>
<proteinExistence type="predicted"/>
<gene>
    <name evidence="1" type="ORF">KEU06_28915</name>
</gene>
<evidence type="ECO:0000313" key="2">
    <source>
        <dbReference type="Proteomes" id="UP000680348"/>
    </source>
</evidence>
<keyword evidence="2" id="KW-1185">Reference proteome</keyword>